<dbReference type="EMBL" id="QXDL01000350">
    <property type="protein sequence ID" value="RIH75673.1"/>
    <property type="molecule type" value="Genomic_DNA"/>
</dbReference>
<dbReference type="AntiFam" id="ANF00097">
    <property type="entry name" value="Shadow ORF (opposite CRYZ)"/>
</dbReference>
<evidence type="ECO:0000313" key="3">
    <source>
        <dbReference type="Proteomes" id="UP000265715"/>
    </source>
</evidence>
<dbReference type="Proteomes" id="UP000265715">
    <property type="component" value="Unassembled WGS sequence"/>
</dbReference>
<feature type="region of interest" description="Disordered" evidence="1">
    <location>
        <begin position="165"/>
        <end position="212"/>
    </location>
</feature>
<evidence type="ECO:0000256" key="1">
    <source>
        <dbReference type="SAM" id="MobiDB-lite"/>
    </source>
</evidence>
<organism evidence="2 3">
    <name type="scientific">Calidithermus terrae</name>
    <dbReference type="NCBI Taxonomy" id="1408545"/>
    <lineage>
        <taxon>Bacteria</taxon>
        <taxon>Thermotogati</taxon>
        <taxon>Deinococcota</taxon>
        <taxon>Deinococci</taxon>
        <taxon>Thermales</taxon>
        <taxon>Thermaceae</taxon>
        <taxon>Calidithermus</taxon>
    </lineage>
</organism>
<proteinExistence type="predicted"/>
<feature type="region of interest" description="Disordered" evidence="1">
    <location>
        <begin position="87"/>
        <end position="115"/>
    </location>
</feature>
<feature type="compositionally biased region" description="Basic and acidic residues" evidence="1">
    <location>
        <begin position="165"/>
        <end position="187"/>
    </location>
</feature>
<gene>
    <name evidence="2" type="ORF">Mterra_03957</name>
</gene>
<accession>A0A399DW98</accession>
<dbReference type="AlphaFoldDB" id="A0A399DW98"/>
<comment type="caution">
    <text evidence="2">The sequence shown here is derived from an EMBL/GenBank/DDBJ whole genome shotgun (WGS) entry which is preliminary data.</text>
</comment>
<sequence length="286" mass="31147">MTPDQRVNTLRAERGPVLRKRAVSRDVEDQVVAPAALGEVLLGVVNDVVRPEGARQVHFLRTAHRRHPCAERLGDLHRERPHAAGGAVDQHLLPGPDPAGVPQPLQRGHGRHRHGRRLLERQARRLQRQGLLLGADVLGQPAEPAAGQVAEHLVPGLEALHVLPHRLDPPRDVGAEDRVLGPEEPEHQPQQARGARQKPPVGRVEGRGVHPDQHLAGLRDGLGHLLELENVGGTVPGIYHRLHLPSPFEHDGSPGASWASCTARRRGCRLSRSHPAIDYRPSASSG</sequence>
<reference evidence="2 3" key="1">
    <citation type="submission" date="2018-08" db="EMBL/GenBank/DDBJ databases">
        <title>Meiothermus terrae DSM 26712 genome sequencing project.</title>
        <authorList>
            <person name="Da Costa M.S."/>
            <person name="Albuquerque L."/>
            <person name="Raposo P."/>
            <person name="Froufe H.J.C."/>
            <person name="Barroso C.S."/>
            <person name="Egas C."/>
        </authorList>
    </citation>
    <scope>NUCLEOTIDE SEQUENCE [LARGE SCALE GENOMIC DNA]</scope>
    <source>
        <strain evidence="2 3">DSM 26712</strain>
    </source>
</reference>
<evidence type="ECO:0000313" key="2">
    <source>
        <dbReference type="EMBL" id="RIH75673.1"/>
    </source>
</evidence>
<name>A0A399DW98_9DEIN</name>
<keyword evidence="3" id="KW-1185">Reference proteome</keyword>
<protein>
    <submittedName>
        <fullName evidence="2">Uncharacterized protein</fullName>
    </submittedName>
</protein>